<proteinExistence type="inferred from homology"/>
<keyword evidence="4" id="KW-0029">Amino-acid transport</keyword>
<protein>
    <submittedName>
        <fullName evidence="7">ABC transporter substrate-binding protein</fullName>
    </submittedName>
</protein>
<evidence type="ECO:0000259" key="6">
    <source>
        <dbReference type="Pfam" id="PF13458"/>
    </source>
</evidence>
<dbReference type="Proteomes" id="UP001139353">
    <property type="component" value="Unassembled WGS sequence"/>
</dbReference>
<evidence type="ECO:0000313" key="7">
    <source>
        <dbReference type="EMBL" id="MCK9688384.1"/>
    </source>
</evidence>
<comment type="caution">
    <text evidence="7">The sequence shown here is derived from an EMBL/GenBank/DDBJ whole genome shotgun (WGS) entry which is preliminary data.</text>
</comment>
<dbReference type="InterPro" id="IPR028081">
    <property type="entry name" value="Leu-bd"/>
</dbReference>
<evidence type="ECO:0000256" key="3">
    <source>
        <dbReference type="ARBA" id="ARBA00022729"/>
    </source>
</evidence>
<evidence type="ECO:0000256" key="4">
    <source>
        <dbReference type="ARBA" id="ARBA00022970"/>
    </source>
</evidence>
<dbReference type="Pfam" id="PF13458">
    <property type="entry name" value="Peripla_BP_6"/>
    <property type="match status" value="1"/>
</dbReference>
<name>A0A9X2C3K5_9BURK</name>
<feature type="chain" id="PRO_5040902394" evidence="5">
    <location>
        <begin position="23"/>
        <end position="371"/>
    </location>
</feature>
<evidence type="ECO:0000256" key="5">
    <source>
        <dbReference type="SAM" id="SignalP"/>
    </source>
</evidence>
<feature type="domain" description="Leucine-binding protein" evidence="6">
    <location>
        <begin position="26"/>
        <end position="353"/>
    </location>
</feature>
<dbReference type="SUPFAM" id="SSF53822">
    <property type="entry name" value="Periplasmic binding protein-like I"/>
    <property type="match status" value="1"/>
</dbReference>
<reference evidence="7" key="1">
    <citation type="submission" date="2021-11" db="EMBL/GenBank/DDBJ databases">
        <title>BS-T2-15 a new species belonging to the Comamonadaceae family isolated from the soil of a French oak forest.</title>
        <authorList>
            <person name="Mieszkin S."/>
            <person name="Alain K."/>
        </authorList>
    </citation>
    <scope>NUCLEOTIDE SEQUENCE</scope>
    <source>
        <strain evidence="7">BS-T2-15</strain>
    </source>
</reference>
<feature type="signal peptide" evidence="5">
    <location>
        <begin position="1"/>
        <end position="22"/>
    </location>
</feature>
<dbReference type="RefSeq" id="WP_275684425.1">
    <property type="nucleotide sequence ID" value="NZ_JAJLJH010000008.1"/>
</dbReference>
<dbReference type="Gene3D" id="3.40.50.2300">
    <property type="match status" value="2"/>
</dbReference>
<keyword evidence="8" id="KW-1185">Reference proteome</keyword>
<keyword evidence="2" id="KW-0813">Transport</keyword>
<dbReference type="PANTHER" id="PTHR47235:SF1">
    <property type="entry name" value="BLR6548 PROTEIN"/>
    <property type="match status" value="1"/>
</dbReference>
<dbReference type="PANTHER" id="PTHR47235">
    <property type="entry name" value="BLR6548 PROTEIN"/>
    <property type="match status" value="1"/>
</dbReference>
<evidence type="ECO:0000256" key="1">
    <source>
        <dbReference type="ARBA" id="ARBA00010062"/>
    </source>
</evidence>
<gene>
    <name evidence="7" type="ORF">LPC04_21970</name>
</gene>
<evidence type="ECO:0000313" key="8">
    <source>
        <dbReference type="Proteomes" id="UP001139353"/>
    </source>
</evidence>
<dbReference type="AlphaFoldDB" id="A0A9X2C3K5"/>
<dbReference type="GO" id="GO:0006865">
    <property type="term" value="P:amino acid transport"/>
    <property type="evidence" value="ECO:0007669"/>
    <property type="project" value="UniProtKB-KW"/>
</dbReference>
<dbReference type="EMBL" id="JAJLJH010000008">
    <property type="protein sequence ID" value="MCK9688384.1"/>
    <property type="molecule type" value="Genomic_DNA"/>
</dbReference>
<keyword evidence="3 5" id="KW-0732">Signal</keyword>
<evidence type="ECO:0000256" key="2">
    <source>
        <dbReference type="ARBA" id="ARBA00022448"/>
    </source>
</evidence>
<dbReference type="CDD" id="cd06326">
    <property type="entry name" value="PBP1_ABC_ligand_binding-like"/>
    <property type="match status" value="1"/>
</dbReference>
<dbReference type="InterPro" id="IPR000709">
    <property type="entry name" value="Leu_Ile_Val-bd"/>
</dbReference>
<accession>A0A9X2C3K5</accession>
<dbReference type="InterPro" id="IPR028082">
    <property type="entry name" value="Peripla_BP_I"/>
</dbReference>
<organism evidence="7 8">
    <name type="scientific">Scleromatobacter humisilvae</name>
    <dbReference type="NCBI Taxonomy" id="2897159"/>
    <lineage>
        <taxon>Bacteria</taxon>
        <taxon>Pseudomonadati</taxon>
        <taxon>Pseudomonadota</taxon>
        <taxon>Betaproteobacteria</taxon>
        <taxon>Burkholderiales</taxon>
        <taxon>Sphaerotilaceae</taxon>
        <taxon>Scleromatobacter</taxon>
    </lineage>
</organism>
<dbReference type="PRINTS" id="PR00337">
    <property type="entry name" value="LEUILEVALBP"/>
</dbReference>
<sequence length="371" mass="39213">MNRFWPKGLAAIALIASTLSHADVLIGQTADFSGPVASGVKETAAGAKLWIDHVNAGGGINGEPITLVSMDDKFEPANAAANARTLIVDKKVLALFLTRGTPHNQAILPLLSEFGVPLIAPSTGAMALHKPVNPWVFNVRASYQHEANRAIRHLSLVGLAHIGIVQVNDSFGSDAVKGALDAFAQVNGAPLFTESYDREKPDFTRIQHAVTTLNPQAILFLGSGSAVVNGVKAIRATGSHAQIVTLSNNASDGFIKALGDNATGTIVTQVFPYERSLASPMVKEARQLQKAATGDDKVTPAMLEGFAGAKVLVEGLRRAGKNPTREKLRAALETLHHYDIGGLEVSFSPTSHTGLDYTDLSIIGSDGKFTR</sequence>
<comment type="similarity">
    <text evidence="1">Belongs to the leucine-binding protein family.</text>
</comment>